<dbReference type="NCBIfam" id="TIGR01065">
    <property type="entry name" value="hlyIII"/>
    <property type="match status" value="1"/>
</dbReference>
<keyword evidence="10" id="KW-1185">Reference proteome</keyword>
<proteinExistence type="inferred from homology"/>
<dbReference type="AlphaFoldDB" id="A0A8H9IY58"/>
<feature type="binding site" evidence="7">
    <location>
        <position position="225"/>
    </location>
    <ligand>
        <name>Zn(2+)</name>
        <dbReference type="ChEBI" id="CHEBI:29105"/>
    </ligand>
</feature>
<feature type="transmembrane region" description="Helical" evidence="8">
    <location>
        <begin position="224"/>
        <end position="247"/>
    </location>
</feature>
<feature type="transmembrane region" description="Helical" evidence="8">
    <location>
        <begin position="164"/>
        <end position="182"/>
    </location>
</feature>
<dbReference type="GO" id="GO:0140911">
    <property type="term" value="F:pore-forming activity"/>
    <property type="evidence" value="ECO:0007669"/>
    <property type="project" value="InterPro"/>
</dbReference>
<gene>
    <name evidence="9" type="primary">hlyI</name>
    <name evidence="9" type="ORF">GCM10017566_18710</name>
</gene>
<evidence type="ECO:0000256" key="6">
    <source>
        <dbReference type="ARBA" id="ARBA00023136"/>
    </source>
</evidence>
<evidence type="ECO:0000256" key="5">
    <source>
        <dbReference type="ARBA" id="ARBA00022989"/>
    </source>
</evidence>
<comment type="subcellular location">
    <subcellularLocation>
        <location evidence="1">Cell membrane</location>
        <topology evidence="1">Multi-pass membrane protein</topology>
    </subcellularLocation>
</comment>
<dbReference type="PANTHER" id="PTHR20855:SF3">
    <property type="entry name" value="LD03007P"/>
    <property type="match status" value="1"/>
</dbReference>
<accession>A0A8H9IY58</accession>
<feature type="binding site" evidence="7">
    <location>
        <position position="96"/>
    </location>
    <ligand>
        <name>Zn(2+)</name>
        <dbReference type="ChEBI" id="CHEBI:29105"/>
    </ligand>
</feature>
<dbReference type="GO" id="GO:0046872">
    <property type="term" value="F:metal ion binding"/>
    <property type="evidence" value="ECO:0007669"/>
    <property type="project" value="UniProtKB-KW"/>
</dbReference>
<feature type="transmembrane region" description="Helical" evidence="8">
    <location>
        <begin position="76"/>
        <end position="95"/>
    </location>
</feature>
<dbReference type="GO" id="GO:0005886">
    <property type="term" value="C:plasma membrane"/>
    <property type="evidence" value="ECO:0007669"/>
    <property type="project" value="UniProtKB-SubCell"/>
</dbReference>
<evidence type="ECO:0000313" key="10">
    <source>
        <dbReference type="Proteomes" id="UP000658656"/>
    </source>
</evidence>
<dbReference type="Pfam" id="PF03006">
    <property type="entry name" value="HlyIII"/>
    <property type="match status" value="1"/>
</dbReference>
<dbReference type="InterPro" id="IPR005744">
    <property type="entry name" value="Hy-lIII"/>
</dbReference>
<keyword evidence="5 8" id="KW-1133">Transmembrane helix</keyword>
<evidence type="ECO:0000256" key="2">
    <source>
        <dbReference type="ARBA" id="ARBA00008488"/>
    </source>
</evidence>
<dbReference type="PANTHER" id="PTHR20855">
    <property type="entry name" value="ADIPOR/PROGESTIN RECEPTOR-RELATED"/>
    <property type="match status" value="1"/>
</dbReference>
<keyword evidence="4 8" id="KW-0812">Transmembrane</keyword>
<feature type="transmembrane region" description="Helical" evidence="8">
    <location>
        <begin position="49"/>
        <end position="70"/>
    </location>
</feature>
<organism evidence="9 10">
    <name type="scientific">Amycolatopsis bartoniae</name>
    <dbReference type="NCBI Taxonomy" id="941986"/>
    <lineage>
        <taxon>Bacteria</taxon>
        <taxon>Bacillati</taxon>
        <taxon>Actinomycetota</taxon>
        <taxon>Actinomycetes</taxon>
        <taxon>Pseudonocardiales</taxon>
        <taxon>Pseudonocardiaceae</taxon>
        <taxon>Amycolatopsis</taxon>
    </lineage>
</organism>
<evidence type="ECO:0000256" key="1">
    <source>
        <dbReference type="ARBA" id="ARBA00004651"/>
    </source>
</evidence>
<dbReference type="InterPro" id="IPR004254">
    <property type="entry name" value="AdipoR/HlyIII-related"/>
</dbReference>
<feature type="transmembrane region" description="Helical" evidence="8">
    <location>
        <begin position="115"/>
        <end position="132"/>
    </location>
</feature>
<dbReference type="Proteomes" id="UP000658656">
    <property type="component" value="Unassembled WGS sequence"/>
</dbReference>
<comment type="caution">
    <text evidence="9">The sequence shown here is derived from an EMBL/GenBank/DDBJ whole genome shotgun (WGS) entry which is preliminary data.</text>
</comment>
<evidence type="ECO:0000256" key="3">
    <source>
        <dbReference type="ARBA" id="ARBA00022475"/>
    </source>
</evidence>
<reference evidence="9" key="2">
    <citation type="submission" date="2020-09" db="EMBL/GenBank/DDBJ databases">
        <authorList>
            <person name="Sun Q."/>
            <person name="Zhou Y."/>
        </authorList>
    </citation>
    <scope>NUCLEOTIDE SEQUENCE</scope>
    <source>
        <strain evidence="9">CGMCC 4.7679</strain>
    </source>
</reference>
<protein>
    <submittedName>
        <fullName evidence="9">Membrane protein</fullName>
    </submittedName>
</protein>
<evidence type="ECO:0000313" key="9">
    <source>
        <dbReference type="EMBL" id="GHF45905.1"/>
    </source>
</evidence>
<name>A0A8H9IY58_9PSEU</name>
<sequence length="249" mass="27492">MDRAYAHGTWFRPLGLAQNLRLRNLRTVSVTTDPEFVDTRPRLRGHLHFWSFFGAFAGAVTLVVCAAVSVSAVAAFATAIYGLTVMGVFGVSALYHRRLWGPRAYQWMKRADHSMIFLFIAGTYTPFTVLSMSKPTGWVILAVVWGGAAAGVALKMLWPGAPRWLGVPIYVALGWVAIFVLPELAHNAGVASLVLLLVGGLFYTMGAVFYGVRWPNHWPETFGYHEFFHACTVLAAISHYIAIWLAVFA</sequence>
<keyword evidence="7" id="KW-0479">Metal-binding</keyword>
<reference evidence="9" key="1">
    <citation type="journal article" date="2014" name="Int. J. Syst. Evol. Microbiol.">
        <title>Complete genome sequence of Corynebacterium casei LMG S-19264T (=DSM 44701T), isolated from a smear-ripened cheese.</title>
        <authorList>
            <consortium name="US DOE Joint Genome Institute (JGI-PGF)"/>
            <person name="Walter F."/>
            <person name="Albersmeier A."/>
            <person name="Kalinowski J."/>
            <person name="Ruckert C."/>
        </authorList>
    </citation>
    <scope>NUCLEOTIDE SEQUENCE</scope>
    <source>
        <strain evidence="9">CGMCC 4.7679</strain>
    </source>
</reference>
<evidence type="ECO:0000256" key="4">
    <source>
        <dbReference type="ARBA" id="ARBA00022692"/>
    </source>
</evidence>
<evidence type="ECO:0000256" key="7">
    <source>
        <dbReference type="PIRSR" id="PIRSR604254-1"/>
    </source>
</evidence>
<feature type="binding site" evidence="7">
    <location>
        <position position="229"/>
    </location>
    <ligand>
        <name>Zn(2+)</name>
        <dbReference type="ChEBI" id="CHEBI:29105"/>
    </ligand>
</feature>
<keyword evidence="3" id="KW-1003">Cell membrane</keyword>
<evidence type="ECO:0000256" key="8">
    <source>
        <dbReference type="SAM" id="Phobius"/>
    </source>
</evidence>
<keyword evidence="6 8" id="KW-0472">Membrane</keyword>
<feature type="transmembrane region" description="Helical" evidence="8">
    <location>
        <begin position="188"/>
        <end position="212"/>
    </location>
</feature>
<dbReference type="EMBL" id="BNAV01000002">
    <property type="protein sequence ID" value="GHF45905.1"/>
    <property type="molecule type" value="Genomic_DNA"/>
</dbReference>
<comment type="similarity">
    <text evidence="2">Belongs to the UPF0073 (Hly-III) family.</text>
</comment>
<keyword evidence="7" id="KW-0862">Zinc</keyword>